<evidence type="ECO:0000313" key="1">
    <source>
        <dbReference type="EMBL" id="MBN7817796.1"/>
    </source>
</evidence>
<comment type="caution">
    <text evidence="1">The sequence shown here is derived from an EMBL/GenBank/DDBJ whole genome shotgun (WGS) entry which is preliminary data.</text>
</comment>
<name>A0ABS3CMU5_9BACT</name>
<dbReference type="RefSeq" id="WP_206588463.1">
    <property type="nucleotide sequence ID" value="NZ_JAFKCU010000007.1"/>
</dbReference>
<gene>
    <name evidence="1" type="ORF">J0A69_20300</name>
</gene>
<protein>
    <submittedName>
        <fullName evidence="1">Uncharacterized protein</fullName>
    </submittedName>
</protein>
<sequence length="327" mass="38990">MIIDLKSSSSFDTLLSNKLMDFDSFNFYTGIVGVGLYCLSEKKYDVLGLEFLTVLEDKIKQSSFSYDIYNSSLNVSILFSRYYNKLNNLFDVANVLEELDLFFLKKYLHFNSDFINLEELIFVLSYSVHRIEKCVEYLNFSFKALVHLFLNHLFHYVENNKLKEYEFMAFNNSIVVVRFFQLLLKISSFSEFHNKIKIILKYWIYNNSFFVPFNYKSVLFLRNVFFNFSSLFNDDIFLLYYNKLKDFDFLNIINVSSDNLTFNNGVACDLDLLFQLYNNEYFSNNNFFNSELNVFKEKDFSLSKDFNDFSFYFGLSGWFYVYSNIGL</sequence>
<accession>A0ABS3CMU5</accession>
<organism evidence="1 2">
    <name type="scientific">Algoriphagus pacificus</name>
    <dbReference type="NCBI Taxonomy" id="2811234"/>
    <lineage>
        <taxon>Bacteria</taxon>
        <taxon>Pseudomonadati</taxon>
        <taxon>Bacteroidota</taxon>
        <taxon>Cytophagia</taxon>
        <taxon>Cytophagales</taxon>
        <taxon>Cyclobacteriaceae</taxon>
        <taxon>Algoriphagus</taxon>
    </lineage>
</organism>
<proteinExistence type="predicted"/>
<reference evidence="1 2" key="1">
    <citation type="submission" date="2021-03" db="EMBL/GenBank/DDBJ databases">
        <title>novel species isolated from a fishpond in China.</title>
        <authorList>
            <person name="Lu H."/>
            <person name="Cai Z."/>
        </authorList>
    </citation>
    <scope>NUCLEOTIDE SEQUENCE [LARGE SCALE GENOMIC DNA]</scope>
    <source>
        <strain evidence="1 2">YJ13C</strain>
    </source>
</reference>
<keyword evidence="2" id="KW-1185">Reference proteome</keyword>
<evidence type="ECO:0000313" key="2">
    <source>
        <dbReference type="Proteomes" id="UP000664480"/>
    </source>
</evidence>
<dbReference type="Proteomes" id="UP000664480">
    <property type="component" value="Unassembled WGS sequence"/>
</dbReference>
<dbReference type="EMBL" id="JAFKCU010000007">
    <property type="protein sequence ID" value="MBN7817796.1"/>
    <property type="molecule type" value="Genomic_DNA"/>
</dbReference>